<protein>
    <submittedName>
        <fullName evidence="2">Uncharacterized protein</fullName>
    </submittedName>
</protein>
<evidence type="ECO:0000313" key="3">
    <source>
        <dbReference type="Proteomes" id="UP001175000"/>
    </source>
</evidence>
<evidence type="ECO:0000256" key="1">
    <source>
        <dbReference type="SAM" id="MobiDB-lite"/>
    </source>
</evidence>
<dbReference type="Pfam" id="PF14441">
    <property type="entry name" value="OTT_1508_deam"/>
    <property type="match status" value="1"/>
</dbReference>
<dbReference type="Proteomes" id="UP001175000">
    <property type="component" value="Unassembled WGS sequence"/>
</dbReference>
<dbReference type="InterPro" id="IPR027796">
    <property type="entry name" value="OTT_1508_deam-like"/>
</dbReference>
<sequence length="786" mass="85194">MSEEDHPPALKCAQNIALLSLFSEIPGGPCVNLQKPSADTSDRVLSFKRELRLSDSIALIASVSDDKNHIVASCVEELPERGGVRILVAINKAQHNSAESVLLRIKHGFEKLFSLLSEFRGDDDAVEGKVFDAVVEMCRQRLLARVGLVGGKSLASPLQQALSALENDCPAKMKSSALSIVASGKKLLSLLQKQDHHDTTLRRIIENASHLAKRGDLPKALDSITKGKLDPSIRTGLVRRLKKLSLYQNAAHLITQSAKSSRIFEKVSVVPVSLDAQWFARTRGHSLGSQAPCCLIRFGATEQGKVATKLRDPKFPLKVETILTQSKIHAEVQLIAYLELNPSVIKPRVISSSKAACYLCNLFIQLHGKYHVHQTHGKLYTGWRIPQIPALMETQARLTAELARVIKTISSSSQKHQPQPIESPAPTISTFMSTVLTLVRKPQEAPNMGSTTAANYVRSGDITRGSTKEVTAQPVITRPLSNDISTAEPHGSSKELITVFAKEPSVGGSANEASATAPTSVKELLIEAPSVERPLTREQPTAEPLVEGPSLKPGSPVRVLPVINSPAQEPFTTHTPPIENLSTDGFTPKDLILLATKVQTPVQPMLPKTTISHLNLDTPAILVPGSDLFQPQLKSPKPHKTIRLTRGFLHTHRLDITSKFTYAYTTGLLTINPTFIHATSPAPTESHSSSSSSWPSFPESSSESSQGGTPVEMRIRWLPVEEEAEVLEQKGDIPGVTPVEEIPNVDIDSGKKDVIYLQYGNHIVELLVVRGGKSSGGSNDAVVSAA</sequence>
<accession>A0AA39XEC8</accession>
<evidence type="ECO:0000313" key="2">
    <source>
        <dbReference type="EMBL" id="KAK0632418.1"/>
    </source>
</evidence>
<feature type="region of interest" description="Disordered" evidence="1">
    <location>
        <begin position="680"/>
        <end position="710"/>
    </location>
</feature>
<dbReference type="AlphaFoldDB" id="A0AA39XEC8"/>
<gene>
    <name evidence="2" type="ORF">B0T14DRAFT_32536</name>
</gene>
<proteinExistence type="predicted"/>
<keyword evidence="3" id="KW-1185">Reference proteome</keyword>
<feature type="compositionally biased region" description="Low complexity" evidence="1">
    <location>
        <begin position="680"/>
        <end position="705"/>
    </location>
</feature>
<reference evidence="2" key="1">
    <citation type="submission" date="2023-06" db="EMBL/GenBank/DDBJ databases">
        <title>Genome-scale phylogeny and comparative genomics of the fungal order Sordariales.</title>
        <authorList>
            <consortium name="Lawrence Berkeley National Laboratory"/>
            <person name="Hensen N."/>
            <person name="Bonometti L."/>
            <person name="Westerberg I."/>
            <person name="Brannstrom I.O."/>
            <person name="Guillou S."/>
            <person name="Cros-Aarteil S."/>
            <person name="Calhoun S."/>
            <person name="Haridas S."/>
            <person name="Kuo A."/>
            <person name="Mondo S."/>
            <person name="Pangilinan J."/>
            <person name="Riley R."/>
            <person name="Labutti K."/>
            <person name="Andreopoulos B."/>
            <person name="Lipzen A."/>
            <person name="Chen C."/>
            <person name="Yanf M."/>
            <person name="Daum C."/>
            <person name="Ng V."/>
            <person name="Clum A."/>
            <person name="Steindorff A."/>
            <person name="Ohm R."/>
            <person name="Martin F."/>
            <person name="Silar P."/>
            <person name="Natvig D."/>
            <person name="Lalanne C."/>
            <person name="Gautier V."/>
            <person name="Ament-Velasquez S.L."/>
            <person name="Kruys A."/>
            <person name="Hutchinson M.I."/>
            <person name="Powell A.J."/>
            <person name="Barry K."/>
            <person name="Miller A.N."/>
            <person name="Grigoriev I.V."/>
            <person name="Debuchy R."/>
            <person name="Gladieux P."/>
            <person name="Thoren M.H."/>
            <person name="Johannesson H."/>
        </authorList>
    </citation>
    <scope>NUCLEOTIDE SEQUENCE</scope>
    <source>
        <strain evidence="2">CBS 606.72</strain>
    </source>
</reference>
<dbReference type="EMBL" id="JAULSU010000001">
    <property type="protein sequence ID" value="KAK0632418.1"/>
    <property type="molecule type" value="Genomic_DNA"/>
</dbReference>
<name>A0AA39XEC8_9PEZI</name>
<organism evidence="2 3">
    <name type="scientific">Immersiella caudata</name>
    <dbReference type="NCBI Taxonomy" id="314043"/>
    <lineage>
        <taxon>Eukaryota</taxon>
        <taxon>Fungi</taxon>
        <taxon>Dikarya</taxon>
        <taxon>Ascomycota</taxon>
        <taxon>Pezizomycotina</taxon>
        <taxon>Sordariomycetes</taxon>
        <taxon>Sordariomycetidae</taxon>
        <taxon>Sordariales</taxon>
        <taxon>Lasiosphaeriaceae</taxon>
        <taxon>Immersiella</taxon>
    </lineage>
</organism>
<comment type="caution">
    <text evidence="2">The sequence shown here is derived from an EMBL/GenBank/DDBJ whole genome shotgun (WGS) entry which is preliminary data.</text>
</comment>